<dbReference type="EMBL" id="LR721787">
    <property type="protein sequence ID" value="VVW72664.1"/>
    <property type="molecule type" value="Genomic_DNA"/>
</dbReference>
<evidence type="ECO:0000313" key="1">
    <source>
        <dbReference type="EMBL" id="VVW72664.1"/>
    </source>
</evidence>
<dbReference type="AlphaFoldDB" id="A0A5K1GBV6"/>
<organism evidence="1">
    <name type="scientific">Nymphaea colorata</name>
    <name type="common">pocket water lily</name>
    <dbReference type="NCBI Taxonomy" id="210225"/>
    <lineage>
        <taxon>Eukaryota</taxon>
        <taxon>Viridiplantae</taxon>
        <taxon>Streptophyta</taxon>
        <taxon>Embryophyta</taxon>
        <taxon>Tracheophyta</taxon>
        <taxon>Spermatophyta</taxon>
        <taxon>Magnoliopsida</taxon>
        <taxon>Nymphaeales</taxon>
        <taxon>Nymphaeaceae</taxon>
        <taxon>Nymphaea</taxon>
    </lineage>
</organism>
<reference evidence="1" key="1">
    <citation type="submission" date="2019-09" db="EMBL/GenBank/DDBJ databases">
        <authorList>
            <person name="Zhang L."/>
        </authorList>
    </citation>
    <scope>NUCLEOTIDE SEQUENCE</scope>
</reference>
<gene>
    <name evidence="1" type="ORF">NYM_LOCUS26854</name>
</gene>
<name>A0A5K1GBV6_9MAGN</name>
<sequence length="31" mass="3506">MNGAFQELVERLVPEHARRQSGLNFLHPTGT</sequence>
<accession>A0A5K1GBV6</accession>
<protein>
    <submittedName>
        <fullName evidence="1">Uncharacterized protein</fullName>
    </submittedName>
</protein>
<proteinExistence type="predicted"/>